<gene>
    <name evidence="3" type="ORF">GMARGA_LOCUS25723</name>
</gene>
<dbReference type="InterPro" id="IPR037050">
    <property type="entry name" value="DUF1254_sf"/>
</dbReference>
<dbReference type="PANTHER" id="PTHR36509:SF2">
    <property type="entry name" value="BLL3101 PROTEIN"/>
    <property type="match status" value="1"/>
</dbReference>
<evidence type="ECO:0000313" key="4">
    <source>
        <dbReference type="Proteomes" id="UP000789901"/>
    </source>
</evidence>
<name>A0ABN7W2K3_GIGMA</name>
<dbReference type="InterPro" id="IPR010621">
    <property type="entry name" value="DUF1214"/>
</dbReference>
<accession>A0ABN7W2K3</accession>
<proteinExistence type="predicted"/>
<organism evidence="3 4">
    <name type="scientific">Gigaspora margarita</name>
    <dbReference type="NCBI Taxonomy" id="4874"/>
    <lineage>
        <taxon>Eukaryota</taxon>
        <taxon>Fungi</taxon>
        <taxon>Fungi incertae sedis</taxon>
        <taxon>Mucoromycota</taxon>
        <taxon>Glomeromycotina</taxon>
        <taxon>Glomeromycetes</taxon>
        <taxon>Diversisporales</taxon>
        <taxon>Gigasporaceae</taxon>
        <taxon>Gigaspora</taxon>
    </lineage>
</organism>
<dbReference type="SUPFAM" id="SSF160935">
    <property type="entry name" value="VPA0735-like"/>
    <property type="match status" value="1"/>
</dbReference>
<dbReference type="Pfam" id="PF06863">
    <property type="entry name" value="DUF1254"/>
    <property type="match status" value="1"/>
</dbReference>
<evidence type="ECO:0000259" key="2">
    <source>
        <dbReference type="Pfam" id="PF06863"/>
    </source>
</evidence>
<dbReference type="Proteomes" id="UP000789901">
    <property type="component" value="Unassembled WGS sequence"/>
</dbReference>
<reference evidence="3 4" key="1">
    <citation type="submission" date="2021-06" db="EMBL/GenBank/DDBJ databases">
        <authorList>
            <person name="Kallberg Y."/>
            <person name="Tangrot J."/>
            <person name="Rosling A."/>
        </authorList>
    </citation>
    <scope>NUCLEOTIDE SEQUENCE [LARGE SCALE GENOMIC DNA]</scope>
    <source>
        <strain evidence="3 4">120-4 pot B 10/14</strain>
    </source>
</reference>
<evidence type="ECO:0000313" key="3">
    <source>
        <dbReference type="EMBL" id="CAG8813203.1"/>
    </source>
</evidence>
<protein>
    <submittedName>
        <fullName evidence="3">19475_t:CDS:1</fullName>
    </submittedName>
</protein>
<dbReference type="Gene3D" id="2.60.120.600">
    <property type="entry name" value="Domain of unknown function DUF1214, C-terminal domain"/>
    <property type="match status" value="1"/>
</dbReference>
<sequence length="477" mass="55075">MSNKLEKENSEFLKFVKQTAHDAYIFGYPLVLMDVTKWSQMYSGVHINTFFSEKNFPDPSFKNVVSPNVDTLYSNAWLDLSCGPIILNVPQITKRYYVMELLDAWTNVFASIGTRTTGIGSGDFGIIGPNWNESYQETLPAFREHSVVREYRSPTNMAWIIGRIHADYETKRHLVVNEYQNQFKLKPLKNPPTCKKDYDNKPKHSPPEIVAKLDTQEFFNRLNMLMADNPPAPDDAIAMMRFKEIGIIPGIPFNLDNFPREVKKAIECGVKEASDEICDFNLIPTKKPAKQTNFWSLPLENVGRYGTEYLQRAIVAYLLLGGNLPEDAVYANTRYDSEGEILNGKNKYTIRFPKEKLPPVKAFWSLTMYNLKQQFVPNEINRYALGSRDIENVKPEDKLQFNKDGSLTLYLQHERPLDSGKISNWLPTPKHEFGTMFLRMYWPLEEVLFGKWIPPAVNKVHEYDQIETQIKTLLSKL</sequence>
<dbReference type="Pfam" id="PF06742">
    <property type="entry name" value="DUF1214"/>
    <property type="match status" value="1"/>
</dbReference>
<keyword evidence="4" id="KW-1185">Reference proteome</keyword>
<feature type="domain" description="DUF1214" evidence="1">
    <location>
        <begin position="328"/>
        <end position="444"/>
    </location>
</feature>
<feature type="domain" description="DUF1254" evidence="2">
    <location>
        <begin position="47"/>
        <end position="187"/>
    </location>
</feature>
<dbReference type="InterPro" id="IPR010679">
    <property type="entry name" value="DUF1254"/>
</dbReference>
<dbReference type="Gene3D" id="2.60.40.1610">
    <property type="entry name" value="Domain of unknown function DUF1254"/>
    <property type="match status" value="1"/>
</dbReference>
<comment type="caution">
    <text evidence="3">The sequence shown here is derived from an EMBL/GenBank/DDBJ whole genome shotgun (WGS) entry which is preliminary data.</text>
</comment>
<dbReference type="EMBL" id="CAJVQB010028873">
    <property type="protein sequence ID" value="CAG8813203.1"/>
    <property type="molecule type" value="Genomic_DNA"/>
</dbReference>
<dbReference type="InterPro" id="IPR037049">
    <property type="entry name" value="DUF1214_C_sf"/>
</dbReference>
<dbReference type="PANTHER" id="PTHR36509">
    <property type="entry name" value="BLL3101 PROTEIN"/>
    <property type="match status" value="1"/>
</dbReference>
<evidence type="ECO:0000259" key="1">
    <source>
        <dbReference type="Pfam" id="PF06742"/>
    </source>
</evidence>